<proteinExistence type="inferred from homology"/>
<name>A0A0K0G053_STRVS</name>
<feature type="region of interest" description="Disordered" evidence="9">
    <location>
        <begin position="34"/>
        <end position="56"/>
    </location>
</feature>
<protein>
    <submittedName>
        <fullName evidence="12">Glycogen synthase kinase 3 alpha (inferred by orthology to a zebrafish protein)</fullName>
    </submittedName>
</protein>
<evidence type="ECO:0000313" key="11">
    <source>
        <dbReference type="Proteomes" id="UP000035680"/>
    </source>
</evidence>
<keyword evidence="4 7" id="KW-0547">Nucleotide-binding</keyword>
<evidence type="ECO:0000256" key="7">
    <source>
        <dbReference type="PROSITE-ProRule" id="PRU10141"/>
    </source>
</evidence>
<dbReference type="InterPro" id="IPR050591">
    <property type="entry name" value="GSK-3"/>
</dbReference>
<keyword evidence="6 7" id="KW-0067">ATP-binding</keyword>
<dbReference type="SMART" id="SM00220">
    <property type="entry name" value="S_TKc"/>
    <property type="match status" value="1"/>
</dbReference>
<dbReference type="GO" id="GO:0005737">
    <property type="term" value="C:cytoplasm"/>
    <property type="evidence" value="ECO:0007669"/>
    <property type="project" value="TreeGrafter"/>
</dbReference>
<dbReference type="STRING" id="75913.A0A0K0G053"/>
<comment type="similarity">
    <text evidence="1">Belongs to the protein kinase superfamily. CMGC Ser/Thr protein kinase family. GSK-3 subfamily.</text>
</comment>
<keyword evidence="11" id="KW-1185">Reference proteome</keyword>
<evidence type="ECO:0000256" key="2">
    <source>
        <dbReference type="ARBA" id="ARBA00022527"/>
    </source>
</evidence>
<evidence type="ECO:0000256" key="5">
    <source>
        <dbReference type="ARBA" id="ARBA00022777"/>
    </source>
</evidence>
<dbReference type="InterPro" id="IPR000719">
    <property type="entry name" value="Prot_kinase_dom"/>
</dbReference>
<reference evidence="12" key="2">
    <citation type="submission" date="2015-08" db="UniProtKB">
        <authorList>
            <consortium name="WormBaseParasite"/>
        </authorList>
    </citation>
    <scope>IDENTIFICATION</scope>
</reference>
<dbReference type="Gene3D" id="1.10.510.10">
    <property type="entry name" value="Transferase(Phosphotransferase) domain 1"/>
    <property type="match status" value="1"/>
</dbReference>
<keyword evidence="5" id="KW-0418">Kinase</keyword>
<dbReference type="PROSITE" id="PS00107">
    <property type="entry name" value="PROTEIN_KINASE_ATP"/>
    <property type="match status" value="1"/>
</dbReference>
<evidence type="ECO:0000256" key="8">
    <source>
        <dbReference type="RuleBase" id="RU000304"/>
    </source>
</evidence>
<dbReference type="GO" id="GO:0005524">
    <property type="term" value="F:ATP binding"/>
    <property type="evidence" value="ECO:0007669"/>
    <property type="project" value="UniProtKB-UniRule"/>
</dbReference>
<evidence type="ECO:0000256" key="1">
    <source>
        <dbReference type="ARBA" id="ARBA00005527"/>
    </source>
</evidence>
<dbReference type="InterPro" id="IPR011009">
    <property type="entry name" value="Kinase-like_dom_sf"/>
</dbReference>
<accession>A0A0K0G053</accession>
<keyword evidence="2 8" id="KW-0723">Serine/threonine-protein kinase</keyword>
<evidence type="ECO:0000313" key="12">
    <source>
        <dbReference type="WBParaSite" id="SVE_1808500.1"/>
    </source>
</evidence>
<keyword evidence="3" id="KW-0808">Transferase</keyword>
<feature type="domain" description="Protein kinase" evidence="10">
    <location>
        <begin position="110"/>
        <end position="392"/>
    </location>
</feature>
<dbReference type="InterPro" id="IPR008271">
    <property type="entry name" value="Ser/Thr_kinase_AS"/>
</dbReference>
<reference evidence="11" key="1">
    <citation type="submission" date="2014-07" db="EMBL/GenBank/DDBJ databases">
        <authorList>
            <person name="Martin A.A"/>
            <person name="De Silva N."/>
        </authorList>
    </citation>
    <scope>NUCLEOTIDE SEQUENCE</scope>
</reference>
<dbReference type="GO" id="GO:0007165">
    <property type="term" value="P:signal transduction"/>
    <property type="evidence" value="ECO:0007669"/>
    <property type="project" value="TreeGrafter"/>
</dbReference>
<dbReference type="GO" id="GO:0005634">
    <property type="term" value="C:nucleus"/>
    <property type="evidence" value="ECO:0007669"/>
    <property type="project" value="TreeGrafter"/>
</dbReference>
<dbReference type="PANTHER" id="PTHR24057">
    <property type="entry name" value="GLYCOGEN SYNTHASE KINASE-3 ALPHA"/>
    <property type="match status" value="1"/>
</dbReference>
<dbReference type="GO" id="GO:0004674">
    <property type="term" value="F:protein serine/threonine kinase activity"/>
    <property type="evidence" value="ECO:0007669"/>
    <property type="project" value="UniProtKB-KW"/>
</dbReference>
<dbReference type="CDD" id="cd14137">
    <property type="entry name" value="STKc_GSK3"/>
    <property type="match status" value="1"/>
</dbReference>
<dbReference type="FunFam" id="1.10.510.10:FF:000624">
    <property type="entry name" value="Mitogen-activated protein kinase"/>
    <property type="match status" value="1"/>
</dbReference>
<dbReference type="SUPFAM" id="SSF56112">
    <property type="entry name" value="Protein kinase-like (PK-like)"/>
    <property type="match status" value="1"/>
</dbReference>
<dbReference type="WBParaSite" id="SVE_1808500.1">
    <property type="protein sequence ID" value="SVE_1808500.1"/>
    <property type="gene ID" value="SVE_1808500"/>
</dbReference>
<dbReference type="Gene3D" id="3.30.200.20">
    <property type="entry name" value="Phosphorylase Kinase, domain 1"/>
    <property type="match status" value="1"/>
</dbReference>
<evidence type="ECO:0000256" key="9">
    <source>
        <dbReference type="SAM" id="MobiDB-lite"/>
    </source>
</evidence>
<evidence type="ECO:0000259" key="10">
    <source>
        <dbReference type="PROSITE" id="PS50011"/>
    </source>
</evidence>
<dbReference type="AlphaFoldDB" id="A0A0K0G053"/>
<feature type="binding site" evidence="7">
    <location>
        <position position="138"/>
    </location>
    <ligand>
        <name>ATP</name>
        <dbReference type="ChEBI" id="CHEBI:30616"/>
    </ligand>
</feature>
<dbReference type="InterPro" id="IPR039192">
    <property type="entry name" value="STKc_GSK3"/>
</dbReference>
<dbReference type="Pfam" id="PF00069">
    <property type="entry name" value="Pkinase"/>
    <property type="match status" value="1"/>
</dbReference>
<dbReference type="GO" id="GO:0030154">
    <property type="term" value="P:cell differentiation"/>
    <property type="evidence" value="ECO:0007669"/>
    <property type="project" value="TreeGrafter"/>
</dbReference>
<dbReference type="InterPro" id="IPR017441">
    <property type="entry name" value="Protein_kinase_ATP_BS"/>
</dbReference>
<dbReference type="Proteomes" id="UP000035680">
    <property type="component" value="Unassembled WGS sequence"/>
</dbReference>
<evidence type="ECO:0000256" key="6">
    <source>
        <dbReference type="ARBA" id="ARBA00022840"/>
    </source>
</evidence>
<evidence type="ECO:0000256" key="4">
    <source>
        <dbReference type="ARBA" id="ARBA00022741"/>
    </source>
</evidence>
<evidence type="ECO:0000256" key="3">
    <source>
        <dbReference type="ARBA" id="ARBA00022679"/>
    </source>
</evidence>
<dbReference type="PROSITE" id="PS00108">
    <property type="entry name" value="PROTEIN_KINASE_ST"/>
    <property type="match status" value="1"/>
</dbReference>
<dbReference type="PANTHER" id="PTHR24057:SF0">
    <property type="entry name" value="PROTEIN KINASE SHAGGY-RELATED"/>
    <property type="match status" value="1"/>
</dbReference>
<sequence length="431" mass="49341">MMNDTPGGDIRSVKSPSKAKAFLSSLNRSLTSIIPGRSTTDKTTKMMANGNSKTGFSKRRQSSIVKCKTYCVFVPQEKNRYHYDSMCMDNNFTPDFSEDYSDDVTTNIQLIEERILGQGSFGVVKLYLTENNERVALKTVLQDQNYKHRELPISRKLSHPNIILLKFYFMTDGKKNNVYYNLAFEFMPSSAEQIIKTYRMQRERLSPLLVKIFIYQLFRGMGYLHSLNICHRDIKPANILVDTKRGILKVCDFGSAKVLKPDELNIAYICSRYYRAPELICGAQKYTCAVDIWSCGAVFAELITCEALFSGVDSIDQLSCIIKTMGTPTKEDMIALNYNNSKRPLPHIAGPNWPKLLIRNSTPDCLDILSKLLTYNPTKRPKAYEILLDPYFESLVDPNVTLNTKFEMPKLFNFTSMELSIEPELRRLLRN</sequence>
<organism evidence="11 12">
    <name type="scientific">Strongyloides venezuelensis</name>
    <name type="common">Threadworm</name>
    <dbReference type="NCBI Taxonomy" id="75913"/>
    <lineage>
        <taxon>Eukaryota</taxon>
        <taxon>Metazoa</taxon>
        <taxon>Ecdysozoa</taxon>
        <taxon>Nematoda</taxon>
        <taxon>Chromadorea</taxon>
        <taxon>Rhabditida</taxon>
        <taxon>Tylenchina</taxon>
        <taxon>Panagrolaimomorpha</taxon>
        <taxon>Strongyloidoidea</taxon>
        <taxon>Strongyloididae</taxon>
        <taxon>Strongyloides</taxon>
    </lineage>
</organism>
<dbReference type="PROSITE" id="PS50011">
    <property type="entry name" value="PROTEIN_KINASE_DOM"/>
    <property type="match status" value="1"/>
</dbReference>